<keyword evidence="2" id="KW-0874">Quinone</keyword>
<dbReference type="Proteomes" id="UP000244193">
    <property type="component" value="Chromosome"/>
</dbReference>
<dbReference type="EMBL" id="CP028811">
    <property type="protein sequence ID" value="AWA29568.1"/>
    <property type="molecule type" value="Genomic_DNA"/>
</dbReference>
<dbReference type="InterPro" id="IPR001457">
    <property type="entry name" value="NADH_UbQ/plastoQ_OxRdtase_su6"/>
</dbReference>
<sequence length="174" mass="19536">MATALLIFYILSAVTLASAFLTIYSRNPIHSAIYLVICFFSIAGHYLLLNAQFLAIVHVIVYSGAIMILFLFTVMLMNLNKEDEVHKPRMARFVAITLFGIMCVILIALFMNSKPVSDIYIQENTDYQSIKVLGRVLLDGKEGYMVPFEFASVLLLVAMIGTVLLSKKEITEKK</sequence>
<keyword evidence="2" id="KW-0520">NAD</keyword>
<keyword evidence="2" id="KW-1003">Cell membrane</keyword>
<evidence type="ECO:0000313" key="3">
    <source>
        <dbReference type="EMBL" id="AWA29568.1"/>
    </source>
</evidence>
<evidence type="ECO:0000256" key="1">
    <source>
        <dbReference type="ARBA" id="ARBA00005698"/>
    </source>
</evidence>
<feature type="transmembrane region" description="Helical" evidence="2">
    <location>
        <begin position="91"/>
        <end position="111"/>
    </location>
</feature>
<dbReference type="RefSeq" id="WP_108370152.1">
    <property type="nucleotide sequence ID" value="NZ_CP028811.1"/>
</dbReference>
<protein>
    <recommendedName>
        <fullName evidence="2">NADH-quinone oxidoreductase subunit J</fullName>
        <ecNumber evidence="2">7.1.1.-</ecNumber>
    </recommendedName>
</protein>
<gene>
    <name evidence="3" type="ORF">HYN48_05400</name>
</gene>
<proteinExistence type="inferred from homology"/>
<comment type="subcellular location">
    <subcellularLocation>
        <location evidence="2">Cell membrane</location>
        <topology evidence="2">Multi-pass membrane protein</topology>
    </subcellularLocation>
</comment>
<keyword evidence="2" id="KW-0472">Membrane</keyword>
<dbReference type="AlphaFoldDB" id="A0A2S0RE95"/>
<dbReference type="EC" id="7.1.1.-" evidence="2"/>
<dbReference type="GO" id="GO:0005886">
    <property type="term" value="C:plasma membrane"/>
    <property type="evidence" value="ECO:0007669"/>
    <property type="project" value="UniProtKB-SubCell"/>
</dbReference>
<feature type="transmembrane region" description="Helical" evidence="2">
    <location>
        <begin position="144"/>
        <end position="165"/>
    </location>
</feature>
<comment type="similarity">
    <text evidence="1 2">Belongs to the complex I subunit 6 family.</text>
</comment>
<keyword evidence="4" id="KW-1185">Reference proteome</keyword>
<evidence type="ECO:0000256" key="2">
    <source>
        <dbReference type="RuleBase" id="RU004429"/>
    </source>
</evidence>
<dbReference type="GO" id="GO:0048038">
    <property type="term" value="F:quinone binding"/>
    <property type="evidence" value="ECO:0007669"/>
    <property type="project" value="UniProtKB-UniRule"/>
</dbReference>
<dbReference type="Pfam" id="PF00499">
    <property type="entry name" value="Oxidored_q3"/>
    <property type="match status" value="1"/>
</dbReference>
<organism evidence="3 4">
    <name type="scientific">Flavobacterium magnum</name>
    <dbReference type="NCBI Taxonomy" id="2162713"/>
    <lineage>
        <taxon>Bacteria</taxon>
        <taxon>Pseudomonadati</taxon>
        <taxon>Bacteroidota</taxon>
        <taxon>Flavobacteriia</taxon>
        <taxon>Flavobacteriales</taxon>
        <taxon>Flavobacteriaceae</taxon>
        <taxon>Flavobacterium</taxon>
    </lineage>
</organism>
<dbReference type="Gene3D" id="1.20.120.1200">
    <property type="entry name" value="NADH-ubiquinone/plastoquinone oxidoreductase chain 6, subunit NuoJ"/>
    <property type="match status" value="1"/>
</dbReference>
<comment type="catalytic activity">
    <reaction evidence="2">
        <text>a quinone + NADH + 5 H(+)(in) = a quinol + NAD(+) + 4 H(+)(out)</text>
        <dbReference type="Rhea" id="RHEA:57888"/>
        <dbReference type="ChEBI" id="CHEBI:15378"/>
        <dbReference type="ChEBI" id="CHEBI:24646"/>
        <dbReference type="ChEBI" id="CHEBI:57540"/>
        <dbReference type="ChEBI" id="CHEBI:57945"/>
        <dbReference type="ChEBI" id="CHEBI:132124"/>
    </reaction>
</comment>
<dbReference type="KEGG" id="fmg:HYN48_05400"/>
<comment type="function">
    <text evidence="2">NDH-1 shuttles electrons from NADH, via FMN and iron-sulfur (Fe-S) centers, to quinones in the respiratory chain. Couples the redox reaction to proton translocation (for every two electrons transferred, four hydrogen ions are translocated across the cytoplasmic membrane), and thus conserves the redox energy in a proton gradient.</text>
</comment>
<dbReference type="GO" id="GO:0008137">
    <property type="term" value="F:NADH dehydrogenase (ubiquinone) activity"/>
    <property type="evidence" value="ECO:0007669"/>
    <property type="project" value="UniProtKB-UniRule"/>
</dbReference>
<keyword evidence="2" id="KW-0812">Transmembrane</keyword>
<dbReference type="InterPro" id="IPR042106">
    <property type="entry name" value="Nuo/plastoQ_OxRdtase_6_NuoJ"/>
</dbReference>
<evidence type="ECO:0000313" key="4">
    <source>
        <dbReference type="Proteomes" id="UP000244193"/>
    </source>
</evidence>
<dbReference type="PANTHER" id="PTHR33269:SF17">
    <property type="entry name" value="NADH-UBIQUINONE OXIDOREDUCTASE CHAIN 6"/>
    <property type="match status" value="1"/>
</dbReference>
<name>A0A2S0RE95_9FLAO</name>
<keyword evidence="2" id="KW-1133">Transmembrane helix</keyword>
<feature type="transmembrane region" description="Helical" evidence="2">
    <location>
        <begin position="31"/>
        <end position="49"/>
    </location>
</feature>
<feature type="transmembrane region" description="Helical" evidence="2">
    <location>
        <begin position="55"/>
        <end position="79"/>
    </location>
</feature>
<feature type="transmembrane region" description="Helical" evidence="2">
    <location>
        <begin position="6"/>
        <end position="24"/>
    </location>
</feature>
<dbReference type="OrthoDB" id="9790848at2"/>
<accession>A0A2S0RE95</accession>
<dbReference type="PANTHER" id="PTHR33269">
    <property type="entry name" value="NADH-UBIQUINONE OXIDOREDUCTASE CHAIN 6"/>
    <property type="match status" value="1"/>
</dbReference>
<reference evidence="3 4" key="1">
    <citation type="submission" date="2018-04" db="EMBL/GenBank/DDBJ databases">
        <title>Genome sequencing of Flavobacterium sp. HYN0048.</title>
        <authorList>
            <person name="Yi H."/>
            <person name="Baek C."/>
        </authorList>
    </citation>
    <scope>NUCLEOTIDE SEQUENCE [LARGE SCALE GENOMIC DNA]</scope>
    <source>
        <strain evidence="3 4">HYN0048</strain>
    </source>
</reference>